<protein>
    <submittedName>
        <fullName evidence="1">Uncharacterized protein</fullName>
    </submittedName>
</protein>
<name>A0A9P4E0G0_9BACE</name>
<gene>
    <name evidence="1" type="ORF">F2Y31_08695</name>
</gene>
<reference evidence="1 2" key="1">
    <citation type="journal article" date="2019" name="Nat. Med.">
        <title>A library of human gut bacterial isolates paired with longitudinal multiomics data enables mechanistic microbiome research.</title>
        <authorList>
            <person name="Poyet M."/>
            <person name="Groussin M."/>
            <person name="Gibbons S.M."/>
            <person name="Avila-Pacheco J."/>
            <person name="Jiang X."/>
            <person name="Kearney S.M."/>
            <person name="Perrotta A.R."/>
            <person name="Berdy B."/>
            <person name="Zhao S."/>
            <person name="Lieberman T.D."/>
            <person name="Swanson P.K."/>
            <person name="Smith M."/>
            <person name="Roesemann S."/>
            <person name="Alexander J.E."/>
            <person name="Rich S.A."/>
            <person name="Livny J."/>
            <person name="Vlamakis H."/>
            <person name="Clish C."/>
            <person name="Bullock K."/>
            <person name="Deik A."/>
            <person name="Scott J."/>
            <person name="Pierce K.A."/>
            <person name="Xavier R.J."/>
            <person name="Alm E.J."/>
        </authorList>
    </citation>
    <scope>NUCLEOTIDE SEQUENCE [LARGE SCALE GENOMIC DNA]</scope>
    <source>
        <strain evidence="1 2">BIOML-A19</strain>
    </source>
</reference>
<dbReference type="RefSeq" id="WP_149882323.1">
    <property type="nucleotide sequence ID" value="NZ_VVXN01000008.1"/>
</dbReference>
<evidence type="ECO:0000313" key="2">
    <source>
        <dbReference type="Proteomes" id="UP000368418"/>
    </source>
</evidence>
<dbReference type="EMBL" id="VVYD01000006">
    <property type="protein sequence ID" value="KAA5499818.1"/>
    <property type="molecule type" value="Genomic_DNA"/>
</dbReference>
<accession>A0A9P4E0G0</accession>
<dbReference type="Proteomes" id="UP000368418">
    <property type="component" value="Unassembled WGS sequence"/>
</dbReference>
<evidence type="ECO:0000313" key="1">
    <source>
        <dbReference type="EMBL" id="KAA5499818.1"/>
    </source>
</evidence>
<dbReference type="AlphaFoldDB" id="A0A9P4E0G0"/>
<sequence length="573" mass="68014">MEYKFQVQLGYHDIYPNAAIPSINDLLCQLSRKRFIDMFTDFRENYINIDIREVIDKICSKGDWPYGRQLKKEVQQYIDKQCSLHPEIEKGRNILICDVTLLELLRQEFAVQPSATPPSEQKSLELFCQAILLINDKIFDLSNVNDEELQELLKEHDDQWMEQILLANNFSFYSFTGVQAKLLALSELVKYMELCQFCRENADYSNYMQQFLTTHNIASTHWYGYKNLAIYNAYNKHRDVPLKLTDDYAPDYKMNINEIISLKDNQDYIAFRDRPLLECMPNHYLLINYIFLIQKIYSSVVFQLMKASGLKPQQFFGDYDKRFSEEFLFYHFMQCIFGNINNAVCITGKQMEEQHLIKGEPDYYVRIKNSIFVFEHKDVRIKADLRMAREYKSIRNTLFSKFVKVRQSNGKESKLGVSQLADNVQRILQKEFPFDKDYNSNRVTIYPILVIADSQFNQHGINSLLAREFRDITNNFGKYVSELTVIDMNTLILFSEKLSNGKIRFADSINQYHNYLRHYKSLIRKNGINGLFDRFISYADFMLQLYPKYKLRKSNCLFYKHLIFMYFCPIINF</sequence>
<comment type="caution">
    <text evidence="1">The sequence shown here is derived from an EMBL/GenBank/DDBJ whole genome shotgun (WGS) entry which is preliminary data.</text>
</comment>
<organism evidence="1 2">
    <name type="scientific">Bacteroides caccae</name>
    <dbReference type="NCBI Taxonomy" id="47678"/>
    <lineage>
        <taxon>Bacteria</taxon>
        <taxon>Pseudomonadati</taxon>
        <taxon>Bacteroidota</taxon>
        <taxon>Bacteroidia</taxon>
        <taxon>Bacteroidales</taxon>
        <taxon>Bacteroidaceae</taxon>
        <taxon>Bacteroides</taxon>
    </lineage>
</organism>
<proteinExistence type="predicted"/>